<dbReference type="RefSeq" id="WP_231820452.1">
    <property type="nucleotide sequence ID" value="NZ_CP082781.1"/>
</dbReference>
<reference evidence="2 3" key="1">
    <citation type="submission" date="2023-01" db="EMBL/GenBank/DDBJ databases">
        <title>Characterization of estradiol degrading bacteria Microbacterium sp. MZT7 and reveal degrading genes through genome analysis.</title>
        <authorList>
            <person name="Hao P."/>
            <person name="Gao Y."/>
        </authorList>
    </citation>
    <scope>NUCLEOTIDE SEQUENCE [LARGE SCALE GENOMIC DNA]</scope>
    <source>
        <strain evidence="2 3">MZT7</strain>
    </source>
</reference>
<dbReference type="InterPro" id="IPR042271">
    <property type="entry name" value="Zinicin_2_N"/>
</dbReference>
<feature type="region of interest" description="Disordered" evidence="1">
    <location>
        <begin position="433"/>
        <end position="496"/>
    </location>
</feature>
<dbReference type="PANTHER" id="PTHR39420">
    <property type="match status" value="1"/>
</dbReference>
<organism evidence="2 3">
    <name type="scientific">Microbacterium resistens</name>
    <dbReference type="NCBI Taxonomy" id="156977"/>
    <lineage>
        <taxon>Bacteria</taxon>
        <taxon>Bacillati</taxon>
        <taxon>Actinomycetota</taxon>
        <taxon>Actinomycetes</taxon>
        <taxon>Micrococcales</taxon>
        <taxon>Microbacteriaceae</taxon>
        <taxon>Microbacterium</taxon>
    </lineage>
</organism>
<keyword evidence="2" id="KW-0645">Protease</keyword>
<dbReference type="InterPro" id="IPR018766">
    <property type="entry name" value="Zinicin_2"/>
</dbReference>
<keyword evidence="3" id="KW-1185">Reference proteome</keyword>
<dbReference type="NCBIfam" id="TIGR03624">
    <property type="entry name" value="putative hydrolase"/>
    <property type="match status" value="1"/>
</dbReference>
<accession>A0ABY3RS90</accession>
<dbReference type="SUPFAM" id="SSF55486">
    <property type="entry name" value="Metalloproteases ('zincins'), catalytic domain"/>
    <property type="match status" value="1"/>
</dbReference>
<dbReference type="Pfam" id="PF10103">
    <property type="entry name" value="Zincin_2"/>
    <property type="match status" value="1"/>
</dbReference>
<gene>
    <name evidence="2" type="ORF">K8F61_01480</name>
</gene>
<dbReference type="Gene3D" id="1.20.150.30">
    <property type="entry name" value="Zincin-like metallopeptidase, N-terminal domain"/>
    <property type="match status" value="1"/>
</dbReference>
<feature type="compositionally biased region" description="Acidic residues" evidence="1">
    <location>
        <begin position="467"/>
        <end position="477"/>
    </location>
</feature>
<feature type="compositionally biased region" description="Basic and acidic residues" evidence="1">
    <location>
        <begin position="478"/>
        <end position="496"/>
    </location>
</feature>
<dbReference type="GO" id="GO:0008237">
    <property type="term" value="F:metallopeptidase activity"/>
    <property type="evidence" value="ECO:0007669"/>
    <property type="project" value="UniProtKB-KW"/>
</dbReference>
<name>A0ABY3RS90_9MICO</name>
<dbReference type="PANTHER" id="PTHR39420:SF2">
    <property type="entry name" value="HYDROLASE"/>
    <property type="match status" value="1"/>
</dbReference>
<evidence type="ECO:0000256" key="1">
    <source>
        <dbReference type="SAM" id="MobiDB-lite"/>
    </source>
</evidence>
<proteinExistence type="predicted"/>
<dbReference type="EMBL" id="CP082781">
    <property type="protein sequence ID" value="UGS26927.1"/>
    <property type="molecule type" value="Genomic_DNA"/>
</dbReference>
<keyword evidence="2" id="KW-0482">Metalloprotease</keyword>
<dbReference type="Proteomes" id="UP001199642">
    <property type="component" value="Chromosome"/>
</dbReference>
<keyword evidence="2" id="KW-0378">Hydrolase</keyword>
<evidence type="ECO:0000313" key="3">
    <source>
        <dbReference type="Proteomes" id="UP001199642"/>
    </source>
</evidence>
<evidence type="ECO:0000313" key="2">
    <source>
        <dbReference type="EMBL" id="UGS26927.1"/>
    </source>
</evidence>
<sequence>MAENDPNPEDFREFLRRMLGASGEDIDLSALDGIEGMEGIRLDPAMMNAFLQQFQAAQGSDPWETTLRQALHIANRDGLGVTDGGRSSLADAFSLANLWVGEATTISELSTSPRALTRGEWVEQTLPVWKEVAAPVSTSIADALTTALEGQTPEEMRGIVAGAGKLMRGLGSSVFAMQFGQVLGNLSLEVVSGGDVGIPVLPAGTAAVIPQNLAAFGEGLEISEDQIALYLAARELAYARLYRHARWLHLHVMSQITEFARGVTVDIEALEDVAGRLDPSDPEELRAAIEGGALLPTQSEAQREALERLENLIALIDGWVDVVTTAATSRLPDSARIAEAARRRRAAGGPAEDALGALVGLKLRPRRLREAAAMWRAVTDAVGIAERDALWDYPDLMPDASDIDDPSALVARLQARARGEEPQPDEMDEALARLLDGDDFSGADSDAATSEEAGSSPARPETGPGDPDVDQGEDGPVDDGRDGTDPHDGSGGEKPV</sequence>
<protein>
    <submittedName>
        <fullName evidence="2">Zinc-dependent metalloprotease</fullName>
    </submittedName>
</protein>